<evidence type="ECO:0000256" key="9">
    <source>
        <dbReference type="ARBA" id="ARBA00025772"/>
    </source>
</evidence>
<keyword evidence="6 11" id="KW-0812">Transmembrane</keyword>
<keyword evidence="5" id="KW-0997">Cell inner membrane</keyword>
<sequence length="157" mass="16836">MMPISATGRISAERGFTLVEMMVVLAIVGLMTAVVVVNLPSSESTLARESERLAARLLAARDHAILANRETSAILDARGYRFVERQGKTWKPLADEPLGEAAWRGGTTPALPENGELRVSFDSVGMSEAQALTLMNDDKRTVVRVLGSGEVRVDAGA</sequence>
<evidence type="ECO:0000256" key="3">
    <source>
        <dbReference type="ARBA" id="ARBA00022475"/>
    </source>
</evidence>
<accession>A0ABW3C6H5</accession>
<evidence type="ECO:0000256" key="7">
    <source>
        <dbReference type="ARBA" id="ARBA00022989"/>
    </source>
</evidence>
<dbReference type="PRINTS" id="PR00885">
    <property type="entry name" value="BCTERIALGSPH"/>
</dbReference>
<evidence type="ECO:0000256" key="5">
    <source>
        <dbReference type="ARBA" id="ARBA00022519"/>
    </source>
</evidence>
<keyword evidence="8 11" id="KW-0472">Membrane</keyword>
<gene>
    <name evidence="13" type="ORF">ACFQ00_14575</name>
</gene>
<evidence type="ECO:0000313" key="13">
    <source>
        <dbReference type="EMBL" id="MFD0849558.1"/>
    </source>
</evidence>
<evidence type="ECO:0000256" key="1">
    <source>
        <dbReference type="ARBA" id="ARBA00004377"/>
    </source>
</evidence>
<name>A0ABW3C6H5_SPHXN</name>
<feature type="domain" description="General secretion pathway GspH" evidence="12">
    <location>
        <begin position="50"/>
        <end position="149"/>
    </location>
</feature>
<dbReference type="EMBL" id="JBHTIK010000011">
    <property type="protein sequence ID" value="MFD0849558.1"/>
    <property type="molecule type" value="Genomic_DNA"/>
</dbReference>
<dbReference type="InterPro" id="IPR012902">
    <property type="entry name" value="N_methyl_site"/>
</dbReference>
<evidence type="ECO:0000256" key="4">
    <source>
        <dbReference type="ARBA" id="ARBA00022481"/>
    </source>
</evidence>
<comment type="subcellular location">
    <subcellularLocation>
        <location evidence="1">Cell inner membrane</location>
        <topology evidence="1">Single-pass membrane protein</topology>
    </subcellularLocation>
</comment>
<dbReference type="NCBIfam" id="TIGR02532">
    <property type="entry name" value="IV_pilin_GFxxxE"/>
    <property type="match status" value="1"/>
</dbReference>
<evidence type="ECO:0000256" key="8">
    <source>
        <dbReference type="ARBA" id="ARBA00023136"/>
    </source>
</evidence>
<protein>
    <recommendedName>
        <fullName evidence="2">Type II secretion system protein H</fullName>
    </recommendedName>
    <alternativeName>
        <fullName evidence="10">General secretion pathway protein H</fullName>
    </alternativeName>
</protein>
<evidence type="ECO:0000259" key="12">
    <source>
        <dbReference type="Pfam" id="PF12019"/>
    </source>
</evidence>
<proteinExistence type="inferred from homology"/>
<comment type="similarity">
    <text evidence="9">Belongs to the GSP H family.</text>
</comment>
<evidence type="ECO:0000256" key="6">
    <source>
        <dbReference type="ARBA" id="ARBA00022692"/>
    </source>
</evidence>
<dbReference type="InterPro" id="IPR045584">
    <property type="entry name" value="Pilin-like"/>
</dbReference>
<keyword evidence="3" id="KW-1003">Cell membrane</keyword>
<dbReference type="InterPro" id="IPR022346">
    <property type="entry name" value="T2SS_GspH"/>
</dbReference>
<dbReference type="Proteomes" id="UP001597124">
    <property type="component" value="Unassembled WGS sequence"/>
</dbReference>
<dbReference type="PROSITE" id="PS00409">
    <property type="entry name" value="PROKAR_NTER_METHYL"/>
    <property type="match status" value="1"/>
</dbReference>
<dbReference type="InterPro" id="IPR002416">
    <property type="entry name" value="T2SS_protein-GspH"/>
</dbReference>
<dbReference type="SUPFAM" id="SSF54523">
    <property type="entry name" value="Pili subunits"/>
    <property type="match status" value="1"/>
</dbReference>
<dbReference type="Gene3D" id="3.55.40.10">
    <property type="entry name" value="minor pseudopilin epsh domain"/>
    <property type="match status" value="1"/>
</dbReference>
<keyword evidence="4" id="KW-0488">Methylation</keyword>
<dbReference type="Pfam" id="PF12019">
    <property type="entry name" value="GspH"/>
    <property type="match status" value="1"/>
</dbReference>
<dbReference type="RefSeq" id="WP_381492303.1">
    <property type="nucleotide sequence ID" value="NZ_JBHTIK010000011.1"/>
</dbReference>
<evidence type="ECO:0000313" key="14">
    <source>
        <dbReference type="Proteomes" id="UP001597124"/>
    </source>
</evidence>
<reference evidence="14" key="1">
    <citation type="journal article" date="2019" name="Int. J. Syst. Evol. Microbiol.">
        <title>The Global Catalogue of Microorganisms (GCM) 10K type strain sequencing project: providing services to taxonomists for standard genome sequencing and annotation.</title>
        <authorList>
            <consortium name="The Broad Institute Genomics Platform"/>
            <consortium name="The Broad Institute Genome Sequencing Center for Infectious Disease"/>
            <person name="Wu L."/>
            <person name="Ma J."/>
        </authorList>
    </citation>
    <scope>NUCLEOTIDE SEQUENCE [LARGE SCALE GENOMIC DNA]</scope>
    <source>
        <strain evidence="14">CCUG 52537</strain>
    </source>
</reference>
<organism evidence="13 14">
    <name type="scientific">Sphingosinicella xenopeptidilytica</name>
    <dbReference type="NCBI Taxonomy" id="364098"/>
    <lineage>
        <taxon>Bacteria</taxon>
        <taxon>Pseudomonadati</taxon>
        <taxon>Pseudomonadota</taxon>
        <taxon>Alphaproteobacteria</taxon>
        <taxon>Sphingomonadales</taxon>
        <taxon>Sphingosinicellaceae</taxon>
        <taxon>Sphingosinicella</taxon>
    </lineage>
</organism>
<evidence type="ECO:0000256" key="10">
    <source>
        <dbReference type="ARBA" id="ARBA00030775"/>
    </source>
</evidence>
<evidence type="ECO:0000256" key="2">
    <source>
        <dbReference type="ARBA" id="ARBA00021549"/>
    </source>
</evidence>
<evidence type="ECO:0000256" key="11">
    <source>
        <dbReference type="SAM" id="Phobius"/>
    </source>
</evidence>
<comment type="caution">
    <text evidence="13">The sequence shown here is derived from an EMBL/GenBank/DDBJ whole genome shotgun (WGS) entry which is preliminary data.</text>
</comment>
<feature type="transmembrane region" description="Helical" evidence="11">
    <location>
        <begin position="21"/>
        <end position="39"/>
    </location>
</feature>
<dbReference type="Pfam" id="PF07963">
    <property type="entry name" value="N_methyl"/>
    <property type="match status" value="1"/>
</dbReference>
<keyword evidence="14" id="KW-1185">Reference proteome</keyword>
<keyword evidence="7 11" id="KW-1133">Transmembrane helix</keyword>